<sequence>MSKEISQEFVFFSIAADKTGSIRWRADFVDDNVGDTAEHHGILLTQRRPPLEIEDDRNIPVFERSWRTLSLLAEEWAWLNGSVRITSQKHHNPIVIAWDIQSSAWEARAANRQDDEMQLQQVGTTTVNGRTYSVYKATVENSIFPDPLKELPMFEASFFRGDGKKG</sequence>
<comment type="caution">
    <text evidence="1">The sequence shown here is derived from an EMBL/GenBank/DDBJ whole genome shotgun (WGS) entry which is preliminary data.</text>
</comment>
<accession>A0AA38XQE0</accession>
<evidence type="ECO:0000313" key="2">
    <source>
        <dbReference type="Proteomes" id="UP001172673"/>
    </source>
</evidence>
<keyword evidence="2" id="KW-1185">Reference proteome</keyword>
<proteinExistence type="predicted"/>
<gene>
    <name evidence="1" type="ORF">H2200_000895</name>
</gene>
<protein>
    <submittedName>
        <fullName evidence="1">Uncharacterized protein</fullName>
    </submittedName>
</protein>
<name>A0AA38XQE0_9EURO</name>
<dbReference type="AlphaFoldDB" id="A0AA38XQE0"/>
<dbReference type="Proteomes" id="UP001172673">
    <property type="component" value="Unassembled WGS sequence"/>
</dbReference>
<dbReference type="EMBL" id="JAPDRK010000001">
    <property type="protein sequence ID" value="KAJ9617174.1"/>
    <property type="molecule type" value="Genomic_DNA"/>
</dbReference>
<organism evidence="1 2">
    <name type="scientific">Cladophialophora chaetospira</name>
    <dbReference type="NCBI Taxonomy" id="386627"/>
    <lineage>
        <taxon>Eukaryota</taxon>
        <taxon>Fungi</taxon>
        <taxon>Dikarya</taxon>
        <taxon>Ascomycota</taxon>
        <taxon>Pezizomycotina</taxon>
        <taxon>Eurotiomycetes</taxon>
        <taxon>Chaetothyriomycetidae</taxon>
        <taxon>Chaetothyriales</taxon>
        <taxon>Herpotrichiellaceae</taxon>
        <taxon>Cladophialophora</taxon>
    </lineage>
</organism>
<evidence type="ECO:0000313" key="1">
    <source>
        <dbReference type="EMBL" id="KAJ9617174.1"/>
    </source>
</evidence>
<reference evidence="1" key="1">
    <citation type="submission" date="2022-10" db="EMBL/GenBank/DDBJ databases">
        <title>Culturing micro-colonial fungi from biological soil crusts in the Mojave desert and describing Neophaeococcomyces mojavensis, and introducing the new genera and species Taxawa tesnikishii.</title>
        <authorList>
            <person name="Kurbessoian T."/>
            <person name="Stajich J.E."/>
        </authorList>
    </citation>
    <scope>NUCLEOTIDE SEQUENCE</scope>
    <source>
        <strain evidence="1">TK_41</strain>
    </source>
</reference>